<comment type="caution">
    <text evidence="1">The sequence shown here is derived from an EMBL/GenBank/DDBJ whole genome shotgun (WGS) entry which is preliminary data.</text>
</comment>
<evidence type="ECO:0000313" key="1">
    <source>
        <dbReference type="EMBL" id="MBT1699640.1"/>
    </source>
</evidence>
<keyword evidence="2" id="KW-1185">Reference proteome</keyword>
<name>A0AAP2GR49_9BACT</name>
<proteinExistence type="predicted"/>
<reference evidence="1 2" key="1">
    <citation type="submission" date="2021-05" db="EMBL/GenBank/DDBJ databases">
        <title>A Polyphasic approach of four new species of the genus Ohtaekwangia: Ohtaekwangia histidinii sp. nov., Ohtaekwangia cretensis sp. nov., Ohtaekwangia indiensis sp. nov., Ohtaekwangia reichenbachii sp. nov. from diverse environment.</title>
        <authorList>
            <person name="Octaviana S."/>
        </authorList>
    </citation>
    <scope>NUCLEOTIDE SEQUENCE [LARGE SCALE GENOMIC DNA]</scope>
    <source>
        <strain evidence="1 2">PWU4</strain>
    </source>
</reference>
<dbReference type="Proteomes" id="UP001319200">
    <property type="component" value="Unassembled WGS sequence"/>
</dbReference>
<dbReference type="RefSeq" id="WP_254167727.1">
    <property type="nucleotide sequence ID" value="NZ_JAHESF010000027.1"/>
</dbReference>
<evidence type="ECO:0000313" key="2">
    <source>
        <dbReference type="Proteomes" id="UP001319200"/>
    </source>
</evidence>
<gene>
    <name evidence="1" type="ORF">KK083_22265</name>
</gene>
<sequence length="190" mass="22009">MDTLLESDLDKFPRHQKIEKLLSVQLGIPSLKAGKIIIRDHRDWRINEKQIEYCWLINVSRAFAGWCWLFTINFKETKFRDIANPAESIQGIFTVDDNGAIAEFYKLTRDASFRDDVKGLTAYDLFSASPRITLDGVGYEFIIFGHNSEVRMTLDNPDTENWKIWEKAVWELGGELAKRSGSKQLEEIFN</sequence>
<dbReference type="EMBL" id="JAHESF010000027">
    <property type="protein sequence ID" value="MBT1699640.1"/>
    <property type="molecule type" value="Genomic_DNA"/>
</dbReference>
<organism evidence="1 2">
    <name type="scientific">Chryseosolibacter histidini</name>
    <dbReference type="NCBI Taxonomy" id="2782349"/>
    <lineage>
        <taxon>Bacteria</taxon>
        <taxon>Pseudomonadati</taxon>
        <taxon>Bacteroidota</taxon>
        <taxon>Cytophagia</taxon>
        <taxon>Cytophagales</taxon>
        <taxon>Chryseotaleaceae</taxon>
        <taxon>Chryseosolibacter</taxon>
    </lineage>
</organism>
<protein>
    <submittedName>
        <fullName evidence="1">Uncharacterized protein</fullName>
    </submittedName>
</protein>
<dbReference type="AlphaFoldDB" id="A0AAP2GR49"/>
<accession>A0AAP2GR49</accession>